<dbReference type="AlphaFoldDB" id="A0A507EF72"/>
<feature type="compositionally biased region" description="Pro residues" evidence="1">
    <location>
        <begin position="34"/>
        <end position="47"/>
    </location>
</feature>
<reference evidence="2 3" key="1">
    <citation type="journal article" date="2019" name="Sci. Rep.">
        <title>Comparative genomics of chytrid fungi reveal insights into the obligate biotrophic and pathogenic lifestyle of Synchytrium endobioticum.</title>
        <authorList>
            <person name="van de Vossenberg B.T.L.H."/>
            <person name="Warris S."/>
            <person name="Nguyen H.D.T."/>
            <person name="van Gent-Pelzer M.P.E."/>
            <person name="Joly D.L."/>
            <person name="van de Geest H.C."/>
            <person name="Bonants P.J.M."/>
            <person name="Smith D.S."/>
            <person name="Levesque C.A."/>
            <person name="van der Lee T.A.J."/>
        </authorList>
    </citation>
    <scope>NUCLEOTIDE SEQUENCE [LARGE SCALE GENOMIC DNA]</scope>
    <source>
        <strain evidence="2 3">CBS 809.83</strain>
    </source>
</reference>
<accession>A0A507EF72</accession>
<evidence type="ECO:0000313" key="3">
    <source>
        <dbReference type="Proteomes" id="UP000318582"/>
    </source>
</evidence>
<dbReference type="EMBL" id="QEAQ01000004">
    <property type="protein sequence ID" value="TPX62057.1"/>
    <property type="molecule type" value="Genomic_DNA"/>
</dbReference>
<comment type="caution">
    <text evidence="2">The sequence shown here is derived from an EMBL/GenBank/DDBJ whole genome shotgun (WGS) entry which is preliminary data.</text>
</comment>
<name>A0A507EF72_9FUNG</name>
<gene>
    <name evidence="2" type="ORF">PhCBS80983_g00677</name>
</gene>
<proteinExistence type="predicted"/>
<keyword evidence="3" id="KW-1185">Reference proteome</keyword>
<evidence type="ECO:0000313" key="2">
    <source>
        <dbReference type="EMBL" id="TPX62057.1"/>
    </source>
</evidence>
<sequence length="557" mass="63550">MIRTTSFPDHDDRWPPKKRRRKRPPSPQDADAPFPAPPPPPVKPPPFVNRVPASLLRNLFEDDDPGDPSPSSSDDDGSFSSEPPESPSDRPAIRQRMRRRKLRDPPASSVVSNKGHFDAAWIGTAAQLTRLRSYVAAMHRLAQHGTWAIKFWLMQIAPNAAFPVVDEEHNGINFTATSIVSNINTNIKMHLCNEVRSYINRRLGVKELTQILARRPNARAAIHRLWRAAATVKKYALSPEAVWQSAERLHNLESELTQLEFEVLEEVWALLPDRAFNLWTGAGNRESDVIVDVDVVVYPERYVRAYLNLARRFEARRFPLFNALPLQRRHILAYTTIDTKLLRDVVLLKSHRKLSLKGQHHRLWGECFNLSHSAFHQWGRTVNQLRGQAESSVPILGSHQFDGTISTDGTGISVMLKSPLASKAGSGGPRRRMTKAMRKTELKRMYIDHPANLTRLQQADAAGSRRQIILIDPNKRDLLFMKEMHKPGVQGANACRTMRYTSSQRANDTRERRTRRHQLFLRSRRAPYPPGFVGPRQRIEDIERETPSHATMNVNSF</sequence>
<organism evidence="2 3">
    <name type="scientific">Powellomyces hirtus</name>
    <dbReference type="NCBI Taxonomy" id="109895"/>
    <lineage>
        <taxon>Eukaryota</taxon>
        <taxon>Fungi</taxon>
        <taxon>Fungi incertae sedis</taxon>
        <taxon>Chytridiomycota</taxon>
        <taxon>Chytridiomycota incertae sedis</taxon>
        <taxon>Chytridiomycetes</taxon>
        <taxon>Spizellomycetales</taxon>
        <taxon>Powellomycetaceae</taxon>
        <taxon>Powellomyces</taxon>
    </lineage>
</organism>
<evidence type="ECO:0000256" key="1">
    <source>
        <dbReference type="SAM" id="MobiDB-lite"/>
    </source>
</evidence>
<dbReference type="Proteomes" id="UP000318582">
    <property type="component" value="Unassembled WGS sequence"/>
</dbReference>
<feature type="compositionally biased region" description="Basic residues" evidence="1">
    <location>
        <begin position="93"/>
        <end position="102"/>
    </location>
</feature>
<feature type="region of interest" description="Disordered" evidence="1">
    <location>
        <begin position="1"/>
        <end position="112"/>
    </location>
</feature>
<protein>
    <submittedName>
        <fullName evidence="2">Uncharacterized protein</fullName>
    </submittedName>
</protein>